<keyword evidence="2" id="KW-1185">Reference proteome</keyword>
<accession>A0A6A4H5V7</accession>
<name>A0A6A4H5V7_9AGAR</name>
<reference evidence="1" key="1">
    <citation type="journal article" date="2019" name="Environ. Microbiol.">
        <title>Fungal ecological strategies reflected in gene transcription - a case study of two litter decomposers.</title>
        <authorList>
            <person name="Barbi F."/>
            <person name="Kohler A."/>
            <person name="Barry K."/>
            <person name="Baskaran P."/>
            <person name="Daum C."/>
            <person name="Fauchery L."/>
            <person name="Ihrmark K."/>
            <person name="Kuo A."/>
            <person name="LaButti K."/>
            <person name="Lipzen A."/>
            <person name="Morin E."/>
            <person name="Grigoriev I.V."/>
            <person name="Henrissat B."/>
            <person name="Lindahl B."/>
            <person name="Martin F."/>
        </authorList>
    </citation>
    <scope>NUCLEOTIDE SEQUENCE</scope>
    <source>
        <strain evidence="1">JB14</strain>
    </source>
</reference>
<proteinExistence type="predicted"/>
<evidence type="ECO:0000313" key="2">
    <source>
        <dbReference type="Proteomes" id="UP000799118"/>
    </source>
</evidence>
<feature type="non-terminal residue" evidence="1">
    <location>
        <position position="81"/>
    </location>
</feature>
<evidence type="ECO:0008006" key="3">
    <source>
        <dbReference type="Google" id="ProtNLM"/>
    </source>
</evidence>
<dbReference type="EMBL" id="ML769580">
    <property type="protein sequence ID" value="KAE9393100.1"/>
    <property type="molecule type" value="Genomic_DNA"/>
</dbReference>
<evidence type="ECO:0000313" key="1">
    <source>
        <dbReference type="EMBL" id="KAE9393100.1"/>
    </source>
</evidence>
<dbReference type="OrthoDB" id="3262464at2759"/>
<dbReference type="Proteomes" id="UP000799118">
    <property type="component" value="Unassembled WGS sequence"/>
</dbReference>
<sequence length="81" mass="9018">YPTIACIALDILPVMASSVPSEQLFSSSGETADDQHAYLSPAQFMKWHWRQDAVDFSKTNQEAVKDINLSEFEGLLAVDEL</sequence>
<organism evidence="1 2">
    <name type="scientific">Gymnopus androsaceus JB14</name>
    <dbReference type="NCBI Taxonomy" id="1447944"/>
    <lineage>
        <taxon>Eukaryota</taxon>
        <taxon>Fungi</taxon>
        <taxon>Dikarya</taxon>
        <taxon>Basidiomycota</taxon>
        <taxon>Agaricomycotina</taxon>
        <taxon>Agaricomycetes</taxon>
        <taxon>Agaricomycetidae</taxon>
        <taxon>Agaricales</taxon>
        <taxon>Marasmiineae</taxon>
        <taxon>Omphalotaceae</taxon>
        <taxon>Gymnopus</taxon>
    </lineage>
</organism>
<protein>
    <recommendedName>
        <fullName evidence="3">HAT C-terminal dimerisation domain-containing protein</fullName>
    </recommendedName>
</protein>
<feature type="non-terminal residue" evidence="1">
    <location>
        <position position="1"/>
    </location>
</feature>
<dbReference type="AlphaFoldDB" id="A0A6A4H5V7"/>
<gene>
    <name evidence="1" type="ORF">BT96DRAFT_755161</name>
</gene>